<dbReference type="GeneTree" id="ENSGT00940000156265"/>
<dbReference type="Pfam" id="PF24681">
    <property type="entry name" value="Kelch_KLHDC2_KLHL20_DRC7"/>
    <property type="match status" value="1"/>
</dbReference>
<dbReference type="InterPro" id="IPR006652">
    <property type="entry name" value="Kelch_1"/>
</dbReference>
<dbReference type="STRING" id="28377.ENSACAP00000008259"/>
<reference evidence="3" key="2">
    <citation type="submission" date="2025-08" db="UniProtKB">
        <authorList>
            <consortium name="Ensembl"/>
        </authorList>
    </citation>
    <scope>IDENTIFICATION</scope>
</reference>
<dbReference type="Gene3D" id="2.120.10.80">
    <property type="entry name" value="Kelch-type beta propeller"/>
    <property type="match status" value="1"/>
</dbReference>
<evidence type="ECO:0000313" key="3">
    <source>
        <dbReference type="Ensembl" id="ENSACAP00000008259.3"/>
    </source>
</evidence>
<proteinExistence type="predicted"/>
<keyword evidence="1" id="KW-0880">Kelch repeat</keyword>
<protein>
    <submittedName>
        <fullName evidence="3">Uncharacterized protein</fullName>
    </submittedName>
</protein>
<evidence type="ECO:0000256" key="2">
    <source>
        <dbReference type="ARBA" id="ARBA00022737"/>
    </source>
</evidence>
<reference evidence="3" key="1">
    <citation type="submission" date="2009-12" db="EMBL/GenBank/DDBJ databases">
        <title>The Genome Sequence of Anolis carolinensis (Green Anole Lizard).</title>
        <authorList>
            <consortium name="The Genome Sequencing Platform"/>
            <person name="Di Palma F."/>
            <person name="Alfoldi J."/>
            <person name="Heiman D."/>
            <person name="Young S."/>
            <person name="Grabherr M."/>
            <person name="Johnson J."/>
            <person name="Lander E.S."/>
            <person name="Lindblad-Toh K."/>
        </authorList>
    </citation>
    <scope>NUCLEOTIDE SEQUENCE [LARGE SCALE GENOMIC DNA]</scope>
    <source>
        <strain evidence="3">JBL SC #1</strain>
    </source>
</reference>
<dbReference type="Ensembl" id="ENSACAT00000008436.3">
    <property type="protein sequence ID" value="ENSACAP00000008259.3"/>
    <property type="gene ID" value="ENSACAG00000008432.3"/>
</dbReference>
<evidence type="ECO:0000256" key="1">
    <source>
        <dbReference type="ARBA" id="ARBA00022441"/>
    </source>
</evidence>
<organism evidence="3 4">
    <name type="scientific">Anolis carolinensis</name>
    <name type="common">Green anole</name>
    <name type="synonym">American chameleon</name>
    <dbReference type="NCBI Taxonomy" id="28377"/>
    <lineage>
        <taxon>Eukaryota</taxon>
        <taxon>Metazoa</taxon>
        <taxon>Chordata</taxon>
        <taxon>Craniata</taxon>
        <taxon>Vertebrata</taxon>
        <taxon>Euteleostomi</taxon>
        <taxon>Lepidosauria</taxon>
        <taxon>Squamata</taxon>
        <taxon>Bifurcata</taxon>
        <taxon>Unidentata</taxon>
        <taxon>Episquamata</taxon>
        <taxon>Toxicofera</taxon>
        <taxon>Iguania</taxon>
        <taxon>Dactyloidae</taxon>
        <taxon>Anolis</taxon>
    </lineage>
</organism>
<accession>H9GDV6</accession>
<dbReference type="PANTHER" id="PTHR45632">
    <property type="entry name" value="LD33804P"/>
    <property type="match status" value="1"/>
</dbReference>
<dbReference type="InParanoid" id="H9GDV6"/>
<dbReference type="InterPro" id="IPR015915">
    <property type="entry name" value="Kelch-typ_b-propeller"/>
</dbReference>
<keyword evidence="2" id="KW-0677">Repeat</keyword>
<dbReference type="HOGENOM" id="CLU_004253_14_0_1"/>
<dbReference type="eggNOG" id="KOG4441">
    <property type="taxonomic scope" value="Eukaryota"/>
</dbReference>
<dbReference type="Proteomes" id="UP000001646">
    <property type="component" value="Unplaced"/>
</dbReference>
<dbReference type="PANTHER" id="PTHR45632:SF3">
    <property type="entry name" value="KELCH-LIKE PROTEIN 32"/>
    <property type="match status" value="1"/>
</dbReference>
<reference evidence="3" key="3">
    <citation type="submission" date="2025-09" db="UniProtKB">
        <authorList>
            <consortium name="Ensembl"/>
        </authorList>
    </citation>
    <scope>IDENTIFICATION</scope>
</reference>
<name>H9GDV6_ANOCA</name>
<dbReference type="SUPFAM" id="SSF117281">
    <property type="entry name" value="Kelch motif"/>
    <property type="match status" value="1"/>
</dbReference>
<dbReference type="SMART" id="SM00612">
    <property type="entry name" value="Kelch"/>
    <property type="match status" value="2"/>
</dbReference>
<keyword evidence="4" id="KW-1185">Reference proteome</keyword>
<dbReference type="AlphaFoldDB" id="H9GDV6"/>
<evidence type="ECO:0000313" key="4">
    <source>
        <dbReference type="Proteomes" id="UP000001646"/>
    </source>
</evidence>
<sequence length="215" mass="23649">APGLPGPCGGGQSKGLRRGMYKPYIACVDTQLCEFQSLEADEAHMACYNVSAELWERLPGLQSLTHASCTSAGDTIYVSGGVYRSSYSSAVHEFSSFRSQWCPLPPMAVARAAHGFLCHNQKLYVLGGWRKYHSFLNSTESLDLATGKWTAIARLPFPLSHSASSVFRDKLYLLGGARDITSGWLFHRGILIYTISSDEWTQVPLSTGFLMIKND</sequence>